<dbReference type="InterPro" id="IPR001851">
    <property type="entry name" value="ABC_transp_permease"/>
</dbReference>
<comment type="subcellular location">
    <subcellularLocation>
        <location evidence="1">Cell membrane</location>
        <topology evidence="1">Multi-pass membrane protein</topology>
    </subcellularLocation>
</comment>
<feature type="transmembrane region" description="Helical" evidence="6">
    <location>
        <begin position="50"/>
        <end position="69"/>
    </location>
</feature>
<dbReference type="Proteomes" id="UP000295536">
    <property type="component" value="Unassembled WGS sequence"/>
</dbReference>
<dbReference type="GO" id="GO:0015658">
    <property type="term" value="F:branched-chain amino acid transmembrane transporter activity"/>
    <property type="evidence" value="ECO:0007669"/>
    <property type="project" value="InterPro"/>
</dbReference>
<comment type="caution">
    <text evidence="7">The sequence shown here is derived from an EMBL/GenBank/DDBJ whole genome shotgun (WGS) entry which is preliminary data.</text>
</comment>
<evidence type="ECO:0000313" key="10">
    <source>
        <dbReference type="Proteomes" id="UP000315577"/>
    </source>
</evidence>
<evidence type="ECO:0000256" key="4">
    <source>
        <dbReference type="ARBA" id="ARBA00022989"/>
    </source>
</evidence>
<gene>
    <name evidence="7" type="ORF">EDC36_106120</name>
    <name evidence="8" type="ORF">Tigna_01072</name>
</gene>
<dbReference type="Pfam" id="PF02653">
    <property type="entry name" value="BPD_transp_2"/>
    <property type="match status" value="1"/>
</dbReference>
<accession>A0A4R3LDU3</accession>
<name>A0A4R3LDU3_9BURK</name>
<sequence length="358" mass="39022">MFYRENGQFKTSYRADQAIFPIAQDRWAILALVAFAFVGVPLLADEYLFRAILIPFLILSLAAIGVNILVGYCGQISLGSGAFMAAGAYMAYNAFVRIEGMPLIVALLIGGVCATLMGIVFGIPSLRVKGLYLAVATLAAQFFADWAFLRIGWFTNHNPSGSVSVSNLSVLGWRIDTPVEKYLFCLGFVVVFALLAKNLVRSAIGREWMAIRDMDVAAAVIGIRPVYAKLSAFAVSSFIVGVAGALWGFVHLGSWEPAAFSIDRSFQLLFMVIIGGLGSIMGSFFGAAFIVVLPIFLNQFLPWLGGLFGLEISTAAVSHTEYMIFGALIVWFLIVEPHGLAKLWSTAKHKLRIWPFPH</sequence>
<evidence type="ECO:0000313" key="7">
    <source>
        <dbReference type="EMBL" id="TCS98119.1"/>
    </source>
</evidence>
<feature type="transmembrane region" description="Helical" evidence="6">
    <location>
        <begin position="300"/>
        <end position="317"/>
    </location>
</feature>
<evidence type="ECO:0000256" key="5">
    <source>
        <dbReference type="ARBA" id="ARBA00023136"/>
    </source>
</evidence>
<organism evidence="7 9">
    <name type="scientific">Tepidimonas ignava</name>
    <dbReference type="NCBI Taxonomy" id="114249"/>
    <lineage>
        <taxon>Bacteria</taxon>
        <taxon>Pseudomonadati</taxon>
        <taxon>Pseudomonadota</taxon>
        <taxon>Betaproteobacteria</taxon>
        <taxon>Burkholderiales</taxon>
        <taxon>Tepidimonas</taxon>
    </lineage>
</organism>
<evidence type="ECO:0000313" key="9">
    <source>
        <dbReference type="Proteomes" id="UP000295536"/>
    </source>
</evidence>
<dbReference type="PANTHER" id="PTHR30482:SF5">
    <property type="entry name" value="ABC TRANSPORTER PERMEASE PROTEIN"/>
    <property type="match status" value="1"/>
</dbReference>
<dbReference type="AlphaFoldDB" id="A0A4R3LDU3"/>
<dbReference type="Proteomes" id="UP000315577">
    <property type="component" value="Unassembled WGS sequence"/>
</dbReference>
<evidence type="ECO:0000256" key="3">
    <source>
        <dbReference type="ARBA" id="ARBA00022692"/>
    </source>
</evidence>
<feature type="transmembrane region" description="Helical" evidence="6">
    <location>
        <begin position="230"/>
        <end position="250"/>
    </location>
</feature>
<dbReference type="RefSeq" id="WP_132962398.1">
    <property type="nucleotide sequence ID" value="NZ_SMAH01000006.1"/>
</dbReference>
<keyword evidence="2" id="KW-1003">Cell membrane</keyword>
<dbReference type="CDD" id="cd06581">
    <property type="entry name" value="TM_PBP1_LivM_like"/>
    <property type="match status" value="1"/>
</dbReference>
<evidence type="ECO:0000313" key="8">
    <source>
        <dbReference type="EMBL" id="TSE22626.1"/>
    </source>
</evidence>
<keyword evidence="3 6" id="KW-0812">Transmembrane</keyword>
<dbReference type="EMBL" id="VJNC01000005">
    <property type="protein sequence ID" value="TSE22626.1"/>
    <property type="molecule type" value="Genomic_DNA"/>
</dbReference>
<dbReference type="InterPro" id="IPR043428">
    <property type="entry name" value="LivM-like"/>
</dbReference>
<feature type="transmembrane region" description="Helical" evidence="6">
    <location>
        <begin position="270"/>
        <end position="293"/>
    </location>
</feature>
<feature type="transmembrane region" description="Helical" evidence="6">
    <location>
        <begin position="323"/>
        <end position="344"/>
    </location>
</feature>
<evidence type="ECO:0000256" key="1">
    <source>
        <dbReference type="ARBA" id="ARBA00004651"/>
    </source>
</evidence>
<keyword evidence="5 6" id="KW-0472">Membrane</keyword>
<dbReference type="PANTHER" id="PTHR30482">
    <property type="entry name" value="HIGH-AFFINITY BRANCHED-CHAIN AMINO ACID TRANSPORT SYSTEM PERMEASE"/>
    <property type="match status" value="1"/>
</dbReference>
<reference evidence="8 10" key="2">
    <citation type="submission" date="2019-07" db="EMBL/GenBank/DDBJ databases">
        <title>Tepidimonas ignava SPS-1037 draft genome.</title>
        <authorList>
            <person name="Da Costa M.S."/>
            <person name="Froufe H.J.C."/>
            <person name="Egas C."/>
            <person name="Albuquerque L."/>
        </authorList>
    </citation>
    <scope>NUCLEOTIDE SEQUENCE [LARGE SCALE GENOMIC DNA]</scope>
    <source>
        <strain evidence="8 10">SPS-1037</strain>
    </source>
</reference>
<proteinExistence type="predicted"/>
<feature type="transmembrane region" description="Helical" evidence="6">
    <location>
        <begin position="130"/>
        <end position="149"/>
    </location>
</feature>
<dbReference type="OrthoDB" id="9814461at2"/>
<feature type="transmembrane region" description="Helical" evidence="6">
    <location>
        <begin position="181"/>
        <end position="200"/>
    </location>
</feature>
<keyword evidence="4 6" id="KW-1133">Transmembrane helix</keyword>
<protein>
    <submittedName>
        <fullName evidence="7">Amino acid/amide ABC transporter membrane protein 2 (HAAT family)</fullName>
    </submittedName>
    <submittedName>
        <fullName evidence="8">Urea ABC transporter</fullName>
    </submittedName>
</protein>
<keyword evidence="10" id="KW-1185">Reference proteome</keyword>
<reference evidence="7 9" key="1">
    <citation type="submission" date="2019-03" db="EMBL/GenBank/DDBJ databases">
        <title>Genomic Encyclopedia of Type Strains, Phase IV (KMG-IV): sequencing the most valuable type-strain genomes for metagenomic binning, comparative biology and taxonomic classification.</title>
        <authorList>
            <person name="Goeker M."/>
        </authorList>
    </citation>
    <scope>NUCLEOTIDE SEQUENCE [LARGE SCALE GENOMIC DNA]</scope>
    <source>
        <strain evidence="7 9">DSM 12034</strain>
    </source>
</reference>
<feature type="transmembrane region" description="Helical" evidence="6">
    <location>
        <begin position="101"/>
        <end position="123"/>
    </location>
</feature>
<dbReference type="GO" id="GO:0005886">
    <property type="term" value="C:plasma membrane"/>
    <property type="evidence" value="ECO:0007669"/>
    <property type="project" value="UniProtKB-SubCell"/>
</dbReference>
<evidence type="ECO:0000256" key="2">
    <source>
        <dbReference type="ARBA" id="ARBA00022475"/>
    </source>
</evidence>
<feature type="transmembrane region" description="Helical" evidence="6">
    <location>
        <begin position="76"/>
        <end position="95"/>
    </location>
</feature>
<evidence type="ECO:0000256" key="6">
    <source>
        <dbReference type="SAM" id="Phobius"/>
    </source>
</evidence>
<dbReference type="EMBL" id="SMAH01000006">
    <property type="protein sequence ID" value="TCS98119.1"/>
    <property type="molecule type" value="Genomic_DNA"/>
</dbReference>
<feature type="transmembrane region" description="Helical" evidence="6">
    <location>
        <begin position="27"/>
        <end position="44"/>
    </location>
</feature>